<gene>
    <name evidence="1" type="ORF">NLI96_g8350</name>
</gene>
<sequence>MMLGIASSPQPLSRLSRYPSSLDQHPPGLMLVAAGSSSSQSSSLTHEQYVSLFRKRPHLAPSYLRRAYAERSPNFLRIWTSLAVLMMGTPSERRKIFDNKIPDILMTLASDHITHEYRELRTDRGFRDYQFASMIMTFLLKTTDCIISSIQLRRADFLDTANRYLKMTPNLCRVLWDHRNHLRYHKEIREHQIAGRYHDPAASFAELSGICVVTFTLLYHSVRSQYPPVDSFNTHVLLFTWVYGPKHGTEYQGSLLSVLSSLILELGYEGMDSLVKDVISYTDVTKILPDDVLSRIIPLLQSPQEIDRNLGDHFLIIHGICSVRGIFAKVRSDRQDDTPGLAEIMTIACRRQLCSGDIEFDNTIVETWGRTMLFLIPVEAKFGLFSLVALTRTVSAPVLVGRGLVVAARTNNELLGRKDDIRIQRTV</sequence>
<dbReference type="EMBL" id="JANAWD010000375">
    <property type="protein sequence ID" value="KAJ3480444.1"/>
    <property type="molecule type" value="Genomic_DNA"/>
</dbReference>
<protein>
    <submittedName>
        <fullName evidence="1">Uncharacterized protein</fullName>
    </submittedName>
</protein>
<name>A0AAD5UZ36_9APHY</name>
<dbReference type="AlphaFoldDB" id="A0AAD5UZ36"/>
<comment type="caution">
    <text evidence="1">The sequence shown here is derived from an EMBL/GenBank/DDBJ whole genome shotgun (WGS) entry which is preliminary data.</text>
</comment>
<accession>A0AAD5UZ36</accession>
<reference evidence="1" key="1">
    <citation type="submission" date="2022-07" db="EMBL/GenBank/DDBJ databases">
        <title>Genome Sequence of Physisporinus lineatus.</title>
        <authorList>
            <person name="Buettner E."/>
        </authorList>
    </citation>
    <scope>NUCLEOTIDE SEQUENCE</scope>
    <source>
        <strain evidence="1">VT162</strain>
    </source>
</reference>
<keyword evidence="2" id="KW-1185">Reference proteome</keyword>
<dbReference type="Proteomes" id="UP001212997">
    <property type="component" value="Unassembled WGS sequence"/>
</dbReference>
<evidence type="ECO:0000313" key="2">
    <source>
        <dbReference type="Proteomes" id="UP001212997"/>
    </source>
</evidence>
<organism evidence="1 2">
    <name type="scientific">Meripilus lineatus</name>
    <dbReference type="NCBI Taxonomy" id="2056292"/>
    <lineage>
        <taxon>Eukaryota</taxon>
        <taxon>Fungi</taxon>
        <taxon>Dikarya</taxon>
        <taxon>Basidiomycota</taxon>
        <taxon>Agaricomycotina</taxon>
        <taxon>Agaricomycetes</taxon>
        <taxon>Polyporales</taxon>
        <taxon>Meripilaceae</taxon>
        <taxon>Meripilus</taxon>
    </lineage>
</organism>
<evidence type="ECO:0000313" key="1">
    <source>
        <dbReference type="EMBL" id="KAJ3480444.1"/>
    </source>
</evidence>
<proteinExistence type="predicted"/>